<evidence type="ECO:0000256" key="6">
    <source>
        <dbReference type="ARBA" id="ARBA00035120"/>
    </source>
</evidence>
<comment type="subcellular location">
    <subcellularLocation>
        <location evidence="1 8">Cell membrane</location>
        <topology evidence="1 8">Multi-pass membrane protein</topology>
    </subcellularLocation>
</comment>
<accession>A0A6B0SS99</accession>
<evidence type="ECO:0000313" key="10">
    <source>
        <dbReference type="Proteomes" id="UP000471521"/>
    </source>
</evidence>
<keyword evidence="8" id="KW-0915">Sodium</keyword>
<feature type="transmembrane region" description="Helical" evidence="8">
    <location>
        <begin position="38"/>
        <end position="58"/>
    </location>
</feature>
<evidence type="ECO:0000256" key="7">
    <source>
        <dbReference type="ARBA" id="ARBA00035585"/>
    </source>
</evidence>
<dbReference type="InterPro" id="IPR003691">
    <property type="entry name" value="FluC"/>
</dbReference>
<protein>
    <recommendedName>
        <fullName evidence="8">Fluoride-specific ion channel FluC</fullName>
    </recommendedName>
</protein>
<dbReference type="EMBL" id="WUUU01000136">
    <property type="protein sequence ID" value="MXR21670.1"/>
    <property type="molecule type" value="Genomic_DNA"/>
</dbReference>
<dbReference type="PANTHER" id="PTHR28259">
    <property type="entry name" value="FLUORIDE EXPORT PROTEIN 1-RELATED"/>
    <property type="match status" value="1"/>
</dbReference>
<proteinExistence type="inferred from homology"/>
<comment type="catalytic activity">
    <reaction evidence="7">
        <text>fluoride(in) = fluoride(out)</text>
        <dbReference type="Rhea" id="RHEA:76159"/>
        <dbReference type="ChEBI" id="CHEBI:17051"/>
    </reaction>
    <physiologicalReaction direction="left-to-right" evidence="7">
        <dbReference type="Rhea" id="RHEA:76160"/>
    </physiologicalReaction>
</comment>
<feature type="binding site" evidence="8">
    <location>
        <position position="80"/>
    </location>
    <ligand>
        <name>Na(+)</name>
        <dbReference type="ChEBI" id="CHEBI:29101"/>
        <note>structural</note>
    </ligand>
</feature>
<evidence type="ECO:0000256" key="4">
    <source>
        <dbReference type="ARBA" id="ARBA00022989"/>
    </source>
</evidence>
<dbReference type="AlphaFoldDB" id="A0A6B0SS99"/>
<comment type="caution">
    <text evidence="9">The sequence shown here is derived from an EMBL/GenBank/DDBJ whole genome shotgun (WGS) entry which is preliminary data.</text>
</comment>
<comment type="function">
    <text evidence="8">Fluoride-specific ion channel. Important for reducing fluoride concentration in the cell, thus reducing its toxicity.</text>
</comment>
<evidence type="ECO:0000256" key="2">
    <source>
        <dbReference type="ARBA" id="ARBA00022475"/>
    </source>
</evidence>
<gene>
    <name evidence="8" type="primary">fluC</name>
    <name evidence="8" type="synonym">crcB</name>
    <name evidence="9" type="ORF">GRX66_14020</name>
</gene>
<comment type="activity regulation">
    <text evidence="8">Na(+) is not transported, but it plays an essential structural role and its presence is essential for fluoride channel function.</text>
</comment>
<feature type="binding site" evidence="8">
    <location>
        <position position="83"/>
    </location>
    <ligand>
        <name>Na(+)</name>
        <dbReference type="ChEBI" id="CHEBI:29101"/>
        <note>structural</note>
    </ligand>
</feature>
<keyword evidence="3 8" id="KW-0812">Transmembrane</keyword>
<feature type="transmembrane region" description="Helical" evidence="8">
    <location>
        <begin position="12"/>
        <end position="32"/>
    </location>
</feature>
<keyword evidence="5 8" id="KW-0472">Membrane</keyword>
<keyword evidence="8" id="KW-0479">Metal-binding</keyword>
<feature type="transmembrane region" description="Helical" evidence="8">
    <location>
        <begin position="70"/>
        <end position="90"/>
    </location>
</feature>
<keyword evidence="2 8" id="KW-1003">Cell membrane</keyword>
<dbReference type="HAMAP" id="MF_00454">
    <property type="entry name" value="FluC"/>
    <property type="match status" value="1"/>
</dbReference>
<organism evidence="9 10">
    <name type="scientific">Halobacterium bonnevillei</name>
    <dbReference type="NCBI Taxonomy" id="2692200"/>
    <lineage>
        <taxon>Archaea</taxon>
        <taxon>Methanobacteriati</taxon>
        <taxon>Methanobacteriota</taxon>
        <taxon>Stenosarchaea group</taxon>
        <taxon>Halobacteria</taxon>
        <taxon>Halobacteriales</taxon>
        <taxon>Halobacteriaceae</taxon>
        <taxon>Halobacterium</taxon>
    </lineage>
</organism>
<comment type="similarity">
    <text evidence="6 8">Belongs to the fluoride channel Fluc/FEX (TC 1.A.43) family.</text>
</comment>
<dbReference type="OrthoDB" id="253428at2157"/>
<evidence type="ECO:0000256" key="5">
    <source>
        <dbReference type="ARBA" id="ARBA00023136"/>
    </source>
</evidence>
<dbReference type="Proteomes" id="UP000471521">
    <property type="component" value="Unassembled WGS sequence"/>
</dbReference>
<name>A0A6B0SS99_9EURY</name>
<dbReference type="Pfam" id="PF02537">
    <property type="entry name" value="CRCB"/>
    <property type="match status" value="1"/>
</dbReference>
<keyword evidence="8" id="KW-0407">Ion channel</keyword>
<sequence length="130" mass="13588">MSRTAAQRPRMRNVVVLVAVGGFAGANLRHFLSLVVPGLGGTFTANVLGCLALGVLSYEAELVGVLSEETWYLAATGFLGSLTTYSTFALETVQAAPLLGVANVAANYAVGFAAVLFGRRIVRRVAGVRE</sequence>
<dbReference type="GO" id="GO:0005886">
    <property type="term" value="C:plasma membrane"/>
    <property type="evidence" value="ECO:0007669"/>
    <property type="project" value="UniProtKB-SubCell"/>
</dbReference>
<reference evidence="9 10" key="1">
    <citation type="submission" date="2019-12" db="EMBL/GenBank/DDBJ databases">
        <title>Isolation and characterization of three novel carbon monoxide-oxidizing members of Halobacteria from salione crusts and soils.</title>
        <authorList>
            <person name="Myers M.R."/>
            <person name="King G.M."/>
        </authorList>
    </citation>
    <scope>NUCLEOTIDE SEQUENCE [LARGE SCALE GENOMIC DNA]</scope>
    <source>
        <strain evidence="9 10">PCN9</strain>
    </source>
</reference>
<dbReference type="PANTHER" id="PTHR28259:SF1">
    <property type="entry name" value="FLUORIDE EXPORT PROTEIN 1-RELATED"/>
    <property type="match status" value="1"/>
</dbReference>
<evidence type="ECO:0000256" key="8">
    <source>
        <dbReference type="HAMAP-Rule" id="MF_00454"/>
    </source>
</evidence>
<feature type="transmembrane region" description="Helical" evidence="8">
    <location>
        <begin position="96"/>
        <end position="117"/>
    </location>
</feature>
<dbReference type="GO" id="GO:0062054">
    <property type="term" value="F:fluoride channel activity"/>
    <property type="evidence" value="ECO:0007669"/>
    <property type="project" value="UniProtKB-UniRule"/>
</dbReference>
<evidence type="ECO:0000313" key="9">
    <source>
        <dbReference type="EMBL" id="MXR21670.1"/>
    </source>
</evidence>
<dbReference type="GO" id="GO:0046872">
    <property type="term" value="F:metal ion binding"/>
    <property type="evidence" value="ECO:0007669"/>
    <property type="project" value="UniProtKB-KW"/>
</dbReference>
<dbReference type="GO" id="GO:0140114">
    <property type="term" value="P:cellular detoxification of fluoride"/>
    <property type="evidence" value="ECO:0007669"/>
    <property type="project" value="UniProtKB-UniRule"/>
</dbReference>
<keyword evidence="4 8" id="KW-1133">Transmembrane helix</keyword>
<keyword evidence="8" id="KW-0813">Transport</keyword>
<evidence type="ECO:0000256" key="1">
    <source>
        <dbReference type="ARBA" id="ARBA00004651"/>
    </source>
</evidence>
<keyword evidence="8" id="KW-0406">Ion transport</keyword>
<evidence type="ECO:0000256" key="3">
    <source>
        <dbReference type="ARBA" id="ARBA00022692"/>
    </source>
</evidence>
<keyword evidence="10" id="KW-1185">Reference proteome</keyword>